<dbReference type="GO" id="GO:0006085">
    <property type="term" value="P:acetyl-CoA biosynthetic process"/>
    <property type="evidence" value="ECO:0007669"/>
    <property type="project" value="UniProtKB-UniRule"/>
</dbReference>
<dbReference type="UniPathway" id="UPA00340">
    <property type="reaction ID" value="UER00458"/>
</dbReference>
<keyword evidence="5 9" id="KW-0547">Nucleotide-binding</keyword>
<evidence type="ECO:0000256" key="3">
    <source>
        <dbReference type="ARBA" id="ARBA00022679"/>
    </source>
</evidence>
<evidence type="ECO:0000256" key="9">
    <source>
        <dbReference type="HAMAP-Rule" id="MF_00020"/>
    </source>
</evidence>
<feature type="binding site" evidence="9">
    <location>
        <begin position="213"/>
        <end position="217"/>
    </location>
    <ligand>
        <name>ATP</name>
        <dbReference type="ChEBI" id="CHEBI:30616"/>
    </ligand>
</feature>
<evidence type="ECO:0000256" key="1">
    <source>
        <dbReference type="ARBA" id="ARBA00008748"/>
    </source>
</evidence>
<dbReference type="STRING" id="867345.SAMN05421693_10451"/>
<dbReference type="SUPFAM" id="SSF53067">
    <property type="entry name" value="Actin-like ATPase domain"/>
    <property type="match status" value="2"/>
</dbReference>
<keyword evidence="7 9" id="KW-0067">ATP-binding</keyword>
<dbReference type="GO" id="GO:0005829">
    <property type="term" value="C:cytosol"/>
    <property type="evidence" value="ECO:0007669"/>
    <property type="project" value="TreeGrafter"/>
</dbReference>
<dbReference type="InterPro" id="IPR023865">
    <property type="entry name" value="Aliphatic_acid_kinase_CS"/>
</dbReference>
<feature type="site" description="Transition state stabilizer" evidence="9">
    <location>
        <position position="246"/>
    </location>
</feature>
<dbReference type="InterPro" id="IPR000890">
    <property type="entry name" value="Aliphatic_acid_kin_short-chain"/>
</dbReference>
<feature type="binding site" evidence="9">
    <location>
        <begin position="333"/>
        <end position="337"/>
    </location>
    <ligand>
        <name>ATP</name>
        <dbReference type="ChEBI" id="CHEBI:30616"/>
    </ligand>
</feature>
<evidence type="ECO:0000313" key="11">
    <source>
        <dbReference type="EMBL" id="SEP71773.1"/>
    </source>
</evidence>
<dbReference type="OrthoDB" id="9802453at2"/>
<evidence type="ECO:0000256" key="5">
    <source>
        <dbReference type="ARBA" id="ARBA00022741"/>
    </source>
</evidence>
<dbReference type="NCBIfam" id="TIGR00016">
    <property type="entry name" value="ackA"/>
    <property type="match status" value="1"/>
</dbReference>
<comment type="pathway">
    <text evidence="9">Metabolic intermediate biosynthesis; acetyl-CoA biosynthesis; acetyl-CoA from acetate: step 1/2.</text>
</comment>
<feature type="binding site" evidence="9">
    <location>
        <begin position="288"/>
        <end position="290"/>
    </location>
    <ligand>
        <name>ATP</name>
        <dbReference type="ChEBI" id="CHEBI:30616"/>
    </ligand>
</feature>
<proteinExistence type="inferred from homology"/>
<feature type="site" description="Transition state stabilizer" evidence="9">
    <location>
        <position position="186"/>
    </location>
</feature>
<dbReference type="PRINTS" id="PR00471">
    <property type="entry name" value="ACETATEKNASE"/>
</dbReference>
<keyword evidence="4 9" id="KW-0479">Metal-binding</keyword>
<dbReference type="InterPro" id="IPR043129">
    <property type="entry name" value="ATPase_NBD"/>
</dbReference>
<organism evidence="11 12">
    <name type="scientific">Ectothiorhodospira magna</name>
    <dbReference type="NCBI Taxonomy" id="867345"/>
    <lineage>
        <taxon>Bacteria</taxon>
        <taxon>Pseudomonadati</taxon>
        <taxon>Pseudomonadota</taxon>
        <taxon>Gammaproteobacteria</taxon>
        <taxon>Chromatiales</taxon>
        <taxon>Ectothiorhodospiraceae</taxon>
        <taxon>Ectothiorhodospira</taxon>
    </lineage>
</organism>
<dbReference type="Pfam" id="PF00871">
    <property type="entry name" value="Acetate_kinase"/>
    <property type="match status" value="1"/>
</dbReference>
<feature type="binding site" evidence="9">
    <location>
        <position position="384"/>
    </location>
    <ligand>
        <name>Mg(2+)</name>
        <dbReference type="ChEBI" id="CHEBI:18420"/>
    </ligand>
</feature>
<evidence type="ECO:0000256" key="4">
    <source>
        <dbReference type="ARBA" id="ARBA00022723"/>
    </source>
</evidence>
<comment type="function">
    <text evidence="9">Catalyzes the formation of acetyl phosphate from acetate and ATP. Can also catalyze the reverse reaction.</text>
</comment>
<sequence>MDDILVINSGSSSLKFALFGRGAAVSLGDFKVRYQGHFSGLGGHQAHLVVRDGAGQTLRDELLAGDGKHWGHPEALEELLEWMEARPESGGIGAIGHRVVHGGRDYRAPVLLQPAILEALEALIPLAPLHQPHGLAPVRTLAQLRPDVPQVACFDTAYHATHKAVAQTFALPRQLTEAGLIRYGFHGLSYDYISRCLPDHLGTKATGRVVAAHLGNGASLCAMQDGVSVASTMGFTALDGLPMGTRCGTIDPGVVLHLMTQDGMTSDQISDLLYKQSGLLGVSGISADMRDLLDSTDPAAAEAVALFCYRTFREIASLAAALGGLDHLVFTAGIGEHAAPVRSMVCQGCEWLGVHIDEVRNARGEVRISTDDSPVGVWVIPTDEERMIAWHTARCVAGLGT</sequence>
<dbReference type="AlphaFoldDB" id="A0A1H9A5L3"/>
<feature type="binding site" evidence="9">
    <location>
        <position position="98"/>
    </location>
    <ligand>
        <name>substrate</name>
    </ligand>
</feature>
<keyword evidence="6 9" id="KW-0418">Kinase</keyword>
<comment type="subcellular location">
    <subcellularLocation>
        <location evidence="9">Cytoplasm</location>
    </subcellularLocation>
</comment>
<protein>
    <recommendedName>
        <fullName evidence="9">Acetate kinase</fullName>
        <ecNumber evidence="9">2.7.2.1</ecNumber>
    </recommendedName>
    <alternativeName>
        <fullName evidence="9">Acetokinase</fullName>
    </alternativeName>
</protein>
<evidence type="ECO:0000256" key="10">
    <source>
        <dbReference type="RuleBase" id="RU003835"/>
    </source>
</evidence>
<feature type="active site" description="Proton donor/acceptor" evidence="9">
    <location>
        <position position="155"/>
    </location>
</feature>
<dbReference type="EC" id="2.7.2.1" evidence="9"/>
<dbReference type="PROSITE" id="PS01076">
    <property type="entry name" value="ACETATE_KINASE_2"/>
    <property type="match status" value="1"/>
</dbReference>
<dbReference type="GO" id="GO:0008776">
    <property type="term" value="F:acetate kinase activity"/>
    <property type="evidence" value="ECO:0007669"/>
    <property type="project" value="UniProtKB-UniRule"/>
</dbReference>
<dbReference type="Gene3D" id="3.30.420.40">
    <property type="match status" value="2"/>
</dbReference>
<dbReference type="GO" id="GO:0000287">
    <property type="term" value="F:magnesium ion binding"/>
    <property type="evidence" value="ECO:0007669"/>
    <property type="project" value="UniProtKB-UniRule"/>
</dbReference>
<keyword evidence="2 9" id="KW-0963">Cytoplasm</keyword>
<comment type="cofactor">
    <cofactor evidence="9">
        <name>Mg(2+)</name>
        <dbReference type="ChEBI" id="CHEBI:18420"/>
    </cofactor>
    <cofactor evidence="9">
        <name>Mn(2+)</name>
        <dbReference type="ChEBI" id="CHEBI:29035"/>
    </cofactor>
    <text evidence="9">Mg(2+). Can also accept Mn(2+).</text>
</comment>
<gene>
    <name evidence="9" type="primary">ackA</name>
    <name evidence="11" type="ORF">SAMN05421693_10451</name>
</gene>
<keyword evidence="12" id="KW-1185">Reference proteome</keyword>
<dbReference type="RefSeq" id="WP_090203694.1">
    <property type="nucleotide sequence ID" value="NZ_FOFO01000004.1"/>
</dbReference>
<keyword evidence="8 9" id="KW-0460">Magnesium</keyword>
<dbReference type="PANTHER" id="PTHR21060">
    <property type="entry name" value="ACETATE KINASE"/>
    <property type="match status" value="1"/>
</dbReference>
<dbReference type="GO" id="GO:0005524">
    <property type="term" value="F:ATP binding"/>
    <property type="evidence" value="ECO:0007669"/>
    <property type="project" value="UniProtKB-KW"/>
</dbReference>
<feature type="binding site" evidence="9">
    <location>
        <position position="15"/>
    </location>
    <ligand>
        <name>ATP</name>
        <dbReference type="ChEBI" id="CHEBI:30616"/>
    </ligand>
</feature>
<evidence type="ECO:0000256" key="2">
    <source>
        <dbReference type="ARBA" id="ARBA00022490"/>
    </source>
</evidence>
<name>A0A1H9A5L3_9GAMM</name>
<comment type="catalytic activity">
    <reaction evidence="9">
        <text>acetate + ATP = acetyl phosphate + ADP</text>
        <dbReference type="Rhea" id="RHEA:11352"/>
        <dbReference type="ChEBI" id="CHEBI:22191"/>
        <dbReference type="ChEBI" id="CHEBI:30089"/>
        <dbReference type="ChEBI" id="CHEBI:30616"/>
        <dbReference type="ChEBI" id="CHEBI:456216"/>
        <dbReference type="EC" id="2.7.2.1"/>
    </reaction>
</comment>
<dbReference type="InterPro" id="IPR004372">
    <property type="entry name" value="Ac/propionate_kinase"/>
</dbReference>
<comment type="similarity">
    <text evidence="1 9 10">Belongs to the acetokinase family.</text>
</comment>
<feature type="binding site" evidence="9">
    <location>
        <position position="8"/>
    </location>
    <ligand>
        <name>Mg(2+)</name>
        <dbReference type="ChEBI" id="CHEBI:18420"/>
    </ligand>
</feature>
<dbReference type="PIRSF" id="PIRSF000722">
    <property type="entry name" value="Acetate_prop_kin"/>
    <property type="match status" value="1"/>
</dbReference>
<dbReference type="PANTHER" id="PTHR21060:SF21">
    <property type="entry name" value="ACETATE KINASE"/>
    <property type="match status" value="1"/>
</dbReference>
<dbReference type="GO" id="GO:0006083">
    <property type="term" value="P:acetate metabolic process"/>
    <property type="evidence" value="ECO:0007669"/>
    <property type="project" value="TreeGrafter"/>
</dbReference>
<reference evidence="11 12" key="1">
    <citation type="submission" date="2016-10" db="EMBL/GenBank/DDBJ databases">
        <authorList>
            <person name="de Groot N.N."/>
        </authorList>
    </citation>
    <scope>NUCLEOTIDE SEQUENCE [LARGE SCALE GENOMIC DNA]</scope>
    <source>
        <strain evidence="11 12">B7-7</strain>
    </source>
</reference>
<evidence type="ECO:0000256" key="6">
    <source>
        <dbReference type="ARBA" id="ARBA00022777"/>
    </source>
</evidence>
<evidence type="ECO:0000313" key="12">
    <source>
        <dbReference type="Proteomes" id="UP000199496"/>
    </source>
</evidence>
<dbReference type="EMBL" id="FOFO01000004">
    <property type="protein sequence ID" value="SEP71773.1"/>
    <property type="molecule type" value="Genomic_DNA"/>
</dbReference>
<dbReference type="PROSITE" id="PS01075">
    <property type="entry name" value="ACETATE_KINASE_1"/>
    <property type="match status" value="1"/>
</dbReference>
<evidence type="ECO:0000256" key="8">
    <source>
        <dbReference type="ARBA" id="ARBA00022842"/>
    </source>
</evidence>
<dbReference type="HAMAP" id="MF_00020">
    <property type="entry name" value="Acetate_kinase"/>
    <property type="match status" value="1"/>
</dbReference>
<accession>A0A1H9A5L3</accession>
<keyword evidence="3 9" id="KW-0808">Transferase</keyword>
<comment type="subunit">
    <text evidence="9">Homodimer.</text>
</comment>
<evidence type="ECO:0000256" key="7">
    <source>
        <dbReference type="ARBA" id="ARBA00022840"/>
    </source>
</evidence>
<dbReference type="Proteomes" id="UP000199496">
    <property type="component" value="Unassembled WGS sequence"/>
</dbReference>